<dbReference type="Proteomes" id="UP000664781">
    <property type="component" value="Unassembled WGS sequence"/>
</dbReference>
<comment type="caution">
    <text evidence="1">The sequence shown here is derived from an EMBL/GenBank/DDBJ whole genome shotgun (WGS) entry which is preliminary data.</text>
</comment>
<evidence type="ECO:0000313" key="2">
    <source>
        <dbReference type="Proteomes" id="UP000664781"/>
    </source>
</evidence>
<accession>A0A939FHE6</accession>
<protein>
    <submittedName>
        <fullName evidence="1">Uncharacterized protein</fullName>
    </submittedName>
</protein>
<gene>
    <name evidence="1" type="ORF">J1792_01075</name>
</gene>
<reference evidence="1" key="1">
    <citation type="submission" date="2021-03" db="EMBL/GenBank/DDBJ databases">
        <title>Streptomyces strains.</title>
        <authorList>
            <person name="Lund M.B."/>
            <person name="Toerring T."/>
        </authorList>
    </citation>
    <scope>NUCLEOTIDE SEQUENCE</scope>
    <source>
        <strain evidence="1">JCM 4242</strain>
    </source>
</reference>
<keyword evidence="2" id="KW-1185">Reference proteome</keyword>
<name>A0A939FHE6_9ACTN</name>
<proteinExistence type="predicted"/>
<evidence type="ECO:0000313" key="1">
    <source>
        <dbReference type="EMBL" id="MBO0651443.1"/>
    </source>
</evidence>
<dbReference type="RefSeq" id="WP_086566585.1">
    <property type="nucleotide sequence ID" value="NZ_JAFMOF010000001.1"/>
</dbReference>
<sequence>MAENTAVTTPAKQLLDGLYAEGVQADANWDGVSEEALLKLREAAASGDEALQSLMANLAFSKFEDAEQATRLSSSLAGIKQFMVTEIFEELPTTSVEDLRAAAEAAGYDVEILG</sequence>
<dbReference type="AlphaFoldDB" id="A0A939FHE6"/>
<dbReference type="EMBL" id="JAFMOF010000001">
    <property type="protein sequence ID" value="MBO0651443.1"/>
    <property type="molecule type" value="Genomic_DNA"/>
</dbReference>
<organism evidence="1 2">
    <name type="scientific">Streptomyces triculaminicus</name>
    <dbReference type="NCBI Taxonomy" id="2816232"/>
    <lineage>
        <taxon>Bacteria</taxon>
        <taxon>Bacillati</taxon>
        <taxon>Actinomycetota</taxon>
        <taxon>Actinomycetes</taxon>
        <taxon>Kitasatosporales</taxon>
        <taxon>Streptomycetaceae</taxon>
        <taxon>Streptomyces</taxon>
    </lineage>
</organism>